<dbReference type="Gene3D" id="1.10.510.10">
    <property type="entry name" value="Transferase(Phosphotransferase) domain 1"/>
    <property type="match status" value="1"/>
</dbReference>
<organism evidence="4">
    <name type="scientific">uncultured marine thaumarchaeote KM3_175_G11</name>
    <dbReference type="NCBI Taxonomy" id="1456056"/>
    <lineage>
        <taxon>Archaea</taxon>
        <taxon>Nitrososphaerota</taxon>
        <taxon>environmental samples</taxon>
    </lineage>
</organism>
<protein>
    <recommendedName>
        <fullName evidence="3">Protein kinase domain-containing protein</fullName>
    </recommendedName>
</protein>
<feature type="transmembrane region" description="Helical" evidence="2">
    <location>
        <begin position="495"/>
        <end position="513"/>
    </location>
</feature>
<dbReference type="PANTHER" id="PTHR10566">
    <property type="entry name" value="CHAPERONE-ACTIVITY OF BC1 COMPLEX CABC1 -RELATED"/>
    <property type="match status" value="1"/>
</dbReference>
<dbReference type="InterPro" id="IPR011009">
    <property type="entry name" value="Kinase-like_dom_sf"/>
</dbReference>
<dbReference type="CDD" id="cd05121">
    <property type="entry name" value="ABC1_ADCK3-like"/>
    <property type="match status" value="1"/>
</dbReference>
<dbReference type="InterPro" id="IPR000719">
    <property type="entry name" value="Prot_kinase_dom"/>
</dbReference>
<evidence type="ECO:0000256" key="1">
    <source>
        <dbReference type="ARBA" id="ARBA00009670"/>
    </source>
</evidence>
<accession>A0A075GSF0</accession>
<dbReference type="PROSITE" id="PS50011">
    <property type="entry name" value="PROTEIN_KINASE_DOM"/>
    <property type="match status" value="1"/>
</dbReference>
<dbReference type="SUPFAM" id="SSF56112">
    <property type="entry name" value="Protein kinase-like (PK-like)"/>
    <property type="match status" value="1"/>
</dbReference>
<sequence>MVLARTIHVFIKLVPVILALRKDRILWISQEGKDIDEKRFQRNAQRILNTCISLGPVFIKFGQWLSSRADILPQPYLEELSKLQDSVPAVSFEKVRPIIEEDIGKIEEKFDKLDQNSLSGASLGQVHLAIKNGQQVIVKVKRPGIEKQVERDLKVLMKIIPFAMKFVDPNLRFSIIPIMKQFAESIHEEMDYFKESENLKKIKKNMEAYDNVVIPEVHDDYSTKNVLTMEYIPGIKVTNIEELDKKGIDRQKLVIDVHKVFFTMLLRHSIFHADPHPGNISVRDDGTLILYDFGMVGRLNNETRLRLVRLYLALVEKNPPRTVNAMDELGMLAPDFNREVIEQGINMSIKSMYGKKPDEMEVEALMTLANKTMSKFPFKLPKHLALYLRMSTIIEGIYHTHKVDFKFIKVLRQILEEENLIKDAYIEEIKHSFKRFAKTLDDTLTIAPEIKKFMDENRVMQQKNKQGSNTLLSGSILSGAVFFGSAFLFQSNETIGMIGMIASAAIMAIFVASRNR</sequence>
<dbReference type="InterPro" id="IPR050154">
    <property type="entry name" value="UbiB_kinase"/>
</dbReference>
<proteinExistence type="inferred from homology"/>
<dbReference type="AlphaFoldDB" id="A0A075GSF0"/>
<feature type="transmembrane region" description="Helical" evidence="2">
    <location>
        <begin position="470"/>
        <end position="489"/>
    </location>
</feature>
<dbReference type="PANTHER" id="PTHR10566:SF113">
    <property type="entry name" value="PROTEIN ACTIVITY OF BC1 COMPLEX KINASE 7, CHLOROPLASTIC"/>
    <property type="match status" value="1"/>
</dbReference>
<evidence type="ECO:0000256" key="2">
    <source>
        <dbReference type="SAM" id="Phobius"/>
    </source>
</evidence>
<dbReference type="EMBL" id="KF900714">
    <property type="protein sequence ID" value="AIF04668.1"/>
    <property type="molecule type" value="Genomic_DNA"/>
</dbReference>
<dbReference type="InterPro" id="IPR004147">
    <property type="entry name" value="ABC1_dom"/>
</dbReference>
<dbReference type="Pfam" id="PF03109">
    <property type="entry name" value="ABC1"/>
    <property type="match status" value="1"/>
</dbReference>
<dbReference type="GO" id="GO:0005524">
    <property type="term" value="F:ATP binding"/>
    <property type="evidence" value="ECO:0007669"/>
    <property type="project" value="InterPro"/>
</dbReference>
<keyword evidence="2" id="KW-0472">Membrane</keyword>
<dbReference type="GO" id="GO:0004672">
    <property type="term" value="F:protein kinase activity"/>
    <property type="evidence" value="ECO:0007669"/>
    <property type="project" value="InterPro"/>
</dbReference>
<keyword evidence="2" id="KW-0812">Transmembrane</keyword>
<evidence type="ECO:0000313" key="4">
    <source>
        <dbReference type="EMBL" id="AIF04668.1"/>
    </source>
</evidence>
<keyword evidence="2" id="KW-1133">Transmembrane helix</keyword>
<comment type="similarity">
    <text evidence="1">Belongs to the protein kinase superfamily. ADCK protein kinase family.</text>
</comment>
<reference evidence="4" key="1">
    <citation type="journal article" date="2014" name="Genome Biol. Evol.">
        <title>Pangenome evidence for extensive interdomain horizontal transfer affecting lineage core and shell genes in uncultured planktonic thaumarchaeota and euryarchaeota.</title>
        <authorList>
            <person name="Deschamps P."/>
            <person name="Zivanovic Y."/>
            <person name="Moreira D."/>
            <person name="Rodriguez-Valera F."/>
            <person name="Lopez-Garcia P."/>
        </authorList>
    </citation>
    <scope>NUCLEOTIDE SEQUENCE</scope>
</reference>
<feature type="domain" description="Protein kinase" evidence="3">
    <location>
        <begin position="112"/>
        <end position="434"/>
    </location>
</feature>
<name>A0A075GSF0_9ARCH</name>
<evidence type="ECO:0000259" key="3">
    <source>
        <dbReference type="PROSITE" id="PS50011"/>
    </source>
</evidence>